<proteinExistence type="predicted"/>
<keyword evidence="2" id="KW-1185">Reference proteome</keyword>
<dbReference type="EMBL" id="BPLR01019190">
    <property type="protein sequence ID" value="GIZ05015.1"/>
    <property type="molecule type" value="Genomic_DNA"/>
</dbReference>
<gene>
    <name evidence="1" type="ORF">CEXT_740511</name>
</gene>
<organism evidence="1 2">
    <name type="scientific">Caerostris extrusa</name>
    <name type="common">Bark spider</name>
    <name type="synonym">Caerostris bankana</name>
    <dbReference type="NCBI Taxonomy" id="172846"/>
    <lineage>
        <taxon>Eukaryota</taxon>
        <taxon>Metazoa</taxon>
        <taxon>Ecdysozoa</taxon>
        <taxon>Arthropoda</taxon>
        <taxon>Chelicerata</taxon>
        <taxon>Arachnida</taxon>
        <taxon>Araneae</taxon>
        <taxon>Araneomorphae</taxon>
        <taxon>Entelegynae</taxon>
        <taxon>Araneoidea</taxon>
        <taxon>Araneidae</taxon>
        <taxon>Caerostris</taxon>
    </lineage>
</organism>
<evidence type="ECO:0000313" key="1">
    <source>
        <dbReference type="EMBL" id="GIZ05015.1"/>
    </source>
</evidence>
<dbReference type="AlphaFoldDB" id="A0AAV4YF67"/>
<comment type="caution">
    <text evidence="1">The sequence shown here is derived from an EMBL/GenBank/DDBJ whole genome shotgun (WGS) entry which is preliminary data.</text>
</comment>
<sequence length="106" mass="11893">MSTRIITHTSPKVPGARLYLHQLHSITSVSIINKSIRLSDLTITASWARISAFRGGQFIIPPPFPLFRTLRRHPPSKSFKHPLVHSGEYIHSLNEMRDVGGGGRNQ</sequence>
<reference evidence="1 2" key="1">
    <citation type="submission" date="2021-06" db="EMBL/GenBank/DDBJ databases">
        <title>Caerostris extrusa draft genome.</title>
        <authorList>
            <person name="Kono N."/>
            <person name="Arakawa K."/>
        </authorList>
    </citation>
    <scope>NUCLEOTIDE SEQUENCE [LARGE SCALE GENOMIC DNA]</scope>
</reference>
<name>A0AAV4YF67_CAEEX</name>
<accession>A0AAV4YF67</accession>
<protein>
    <submittedName>
        <fullName evidence="1">Uncharacterized protein</fullName>
    </submittedName>
</protein>
<dbReference type="Proteomes" id="UP001054945">
    <property type="component" value="Unassembled WGS sequence"/>
</dbReference>
<evidence type="ECO:0000313" key="2">
    <source>
        <dbReference type="Proteomes" id="UP001054945"/>
    </source>
</evidence>